<sequence length="477" mass="48849">MNTRTYSASRLTMALAAAGLIGAVGATALVHADPVAGAPAPAAAAAPVGVVTPPDFSQITERYGPAVVNISVTGTTKASLADSDDPFSQFFFGFQGAPTREVPMRGEGSGFIVSPDGVILTNAHVVRGANDVVVKLTDRREYRAKVLGSDPQTDIAVIKIDAKNLPVVTLGRSANLKVGEWVLAIGSPYGLENTVTAGVVSAKGRSLPNDSSVPFIQTDVAVNPGNSGGPLFNSRGEVVGINSQIYSQTGGYQGVSFAIPIEVASRIKDQIVAHGSVQHARLGVTIQEVNQALADSFRLDSPSGALVSSVEKGSPAAKAGLQPGDVIRKIDGKDVVASGDLPAVVSLASPGDKVTLDVWRDGSQRQIVATLGSVGHETAQAGDAGQSAQHGKLGLALRPLAPEEKQETGIASGLVIEQAAGPAAQAGVQPGDVLLSLNGTPVRSPEQVRDLLSKSGKTVALLIQRGDTKIFVPVKLG</sequence>
<dbReference type="NCBIfam" id="TIGR02037">
    <property type="entry name" value="degP_htrA_DO"/>
    <property type="match status" value="1"/>
</dbReference>
<evidence type="ECO:0000256" key="12">
    <source>
        <dbReference type="ARBA" id="ARBA00023016"/>
    </source>
</evidence>
<feature type="domain" description="PDZ" evidence="15">
    <location>
        <begin position="270"/>
        <end position="362"/>
    </location>
</feature>
<proteinExistence type="inferred from homology"/>
<dbReference type="Gene3D" id="2.30.42.10">
    <property type="match status" value="2"/>
</dbReference>
<dbReference type="EC" id="3.4.21.107" evidence="4"/>
<comment type="similarity">
    <text evidence="3">Belongs to the peptidase S1C family.</text>
</comment>
<evidence type="ECO:0000256" key="3">
    <source>
        <dbReference type="ARBA" id="ARBA00010541"/>
    </source>
</evidence>
<dbReference type="PANTHER" id="PTHR22939">
    <property type="entry name" value="SERINE PROTEASE FAMILY S1C HTRA-RELATED"/>
    <property type="match status" value="1"/>
</dbReference>
<dbReference type="InterPro" id="IPR001940">
    <property type="entry name" value="Peptidase_S1C"/>
</dbReference>
<keyword evidence="12" id="KW-0346">Stress response</keyword>
<evidence type="ECO:0000256" key="14">
    <source>
        <dbReference type="SAM" id="SignalP"/>
    </source>
</evidence>
<dbReference type="SUPFAM" id="SSF50156">
    <property type="entry name" value="PDZ domain-like"/>
    <property type="match status" value="2"/>
</dbReference>
<feature type="chain" id="PRO_5047280813" description="Probable periplasmic serine endoprotease DegP-like" evidence="14">
    <location>
        <begin position="33"/>
        <end position="477"/>
    </location>
</feature>
<dbReference type="PANTHER" id="PTHR22939:SF130">
    <property type="entry name" value="PERIPLASMIC SERINE ENDOPROTEASE DEGP-LIKE-RELATED"/>
    <property type="match status" value="1"/>
</dbReference>
<dbReference type="EMBL" id="BAABFO010000016">
    <property type="protein sequence ID" value="GAA4337226.1"/>
    <property type="molecule type" value="Genomic_DNA"/>
</dbReference>
<comment type="catalytic activity">
    <reaction evidence="1">
        <text>Acts on substrates that are at least partially unfolded. The cleavage site P1 residue is normally between a pair of hydrophobic residues, such as Val-|-Val.</text>
        <dbReference type="EC" id="3.4.21.107"/>
    </reaction>
</comment>
<keyword evidence="7 14" id="KW-0732">Signal</keyword>
<keyword evidence="6" id="KW-0645">Protease</keyword>
<evidence type="ECO:0000256" key="2">
    <source>
        <dbReference type="ARBA" id="ARBA00004418"/>
    </source>
</evidence>
<gene>
    <name evidence="16" type="ORF">GCM10023144_32630</name>
</gene>
<evidence type="ECO:0000256" key="11">
    <source>
        <dbReference type="ARBA" id="ARBA00022825"/>
    </source>
</evidence>
<dbReference type="SMART" id="SM00228">
    <property type="entry name" value="PDZ"/>
    <property type="match status" value="2"/>
</dbReference>
<reference evidence="17" key="1">
    <citation type="journal article" date="2019" name="Int. J. Syst. Evol. Microbiol.">
        <title>The Global Catalogue of Microorganisms (GCM) 10K type strain sequencing project: providing services to taxonomists for standard genome sequencing and annotation.</title>
        <authorList>
            <consortium name="The Broad Institute Genomics Platform"/>
            <consortium name="The Broad Institute Genome Sequencing Center for Infectious Disease"/>
            <person name="Wu L."/>
            <person name="Ma J."/>
        </authorList>
    </citation>
    <scope>NUCLEOTIDE SEQUENCE [LARGE SCALE GENOMIC DNA]</scope>
    <source>
        <strain evidence="17">JCM 17666</strain>
    </source>
</reference>
<protein>
    <recommendedName>
        <fullName evidence="5">Probable periplasmic serine endoprotease DegP-like</fullName>
        <ecNumber evidence="4">3.4.21.107</ecNumber>
    </recommendedName>
    <alternativeName>
        <fullName evidence="13">Protease Do</fullName>
    </alternativeName>
</protein>
<accession>A0ABP8HBZ3</accession>
<keyword evidence="17" id="KW-1185">Reference proteome</keyword>
<evidence type="ECO:0000256" key="13">
    <source>
        <dbReference type="ARBA" id="ARBA00032850"/>
    </source>
</evidence>
<dbReference type="InterPro" id="IPR001478">
    <property type="entry name" value="PDZ"/>
</dbReference>
<evidence type="ECO:0000256" key="6">
    <source>
        <dbReference type="ARBA" id="ARBA00022670"/>
    </source>
</evidence>
<evidence type="ECO:0000256" key="7">
    <source>
        <dbReference type="ARBA" id="ARBA00022729"/>
    </source>
</evidence>
<dbReference type="InterPro" id="IPR009003">
    <property type="entry name" value="Peptidase_S1_PA"/>
</dbReference>
<comment type="subcellular location">
    <subcellularLocation>
        <location evidence="2">Periplasm</location>
    </subcellularLocation>
</comment>
<dbReference type="SUPFAM" id="SSF50494">
    <property type="entry name" value="Trypsin-like serine proteases"/>
    <property type="match status" value="1"/>
</dbReference>
<dbReference type="Gene3D" id="2.40.10.120">
    <property type="match status" value="1"/>
</dbReference>
<dbReference type="Proteomes" id="UP001501671">
    <property type="component" value="Unassembled WGS sequence"/>
</dbReference>
<dbReference type="PRINTS" id="PR00834">
    <property type="entry name" value="PROTEASES2C"/>
</dbReference>
<dbReference type="CDD" id="cd10839">
    <property type="entry name" value="cpPDZ1_DegP-like"/>
    <property type="match status" value="1"/>
</dbReference>
<evidence type="ECO:0000313" key="16">
    <source>
        <dbReference type="EMBL" id="GAA4337226.1"/>
    </source>
</evidence>
<evidence type="ECO:0000256" key="4">
    <source>
        <dbReference type="ARBA" id="ARBA00013035"/>
    </source>
</evidence>
<keyword evidence="10" id="KW-0378">Hydrolase</keyword>
<dbReference type="InterPro" id="IPR011782">
    <property type="entry name" value="Pept_S1C_Do"/>
</dbReference>
<evidence type="ECO:0000256" key="9">
    <source>
        <dbReference type="ARBA" id="ARBA00022764"/>
    </source>
</evidence>
<keyword evidence="8" id="KW-0677">Repeat</keyword>
<dbReference type="RefSeq" id="WP_345250929.1">
    <property type="nucleotide sequence ID" value="NZ_BAABFO010000016.1"/>
</dbReference>
<feature type="signal peptide" evidence="14">
    <location>
        <begin position="1"/>
        <end position="32"/>
    </location>
</feature>
<organism evidence="16 17">
    <name type="scientific">Pigmentiphaga soli</name>
    <dbReference type="NCBI Taxonomy" id="1007095"/>
    <lineage>
        <taxon>Bacteria</taxon>
        <taxon>Pseudomonadati</taxon>
        <taxon>Pseudomonadota</taxon>
        <taxon>Betaproteobacteria</taxon>
        <taxon>Burkholderiales</taxon>
        <taxon>Alcaligenaceae</taxon>
        <taxon>Pigmentiphaga</taxon>
    </lineage>
</organism>
<comment type="caution">
    <text evidence="16">The sequence shown here is derived from an EMBL/GenBank/DDBJ whole genome shotgun (WGS) entry which is preliminary data.</text>
</comment>
<dbReference type="InterPro" id="IPR036034">
    <property type="entry name" value="PDZ_sf"/>
</dbReference>
<evidence type="ECO:0000256" key="5">
    <source>
        <dbReference type="ARBA" id="ARBA00013958"/>
    </source>
</evidence>
<dbReference type="Pfam" id="PF13365">
    <property type="entry name" value="Trypsin_2"/>
    <property type="match status" value="1"/>
</dbReference>
<dbReference type="InterPro" id="IPR041489">
    <property type="entry name" value="PDZ_6"/>
</dbReference>
<evidence type="ECO:0000259" key="15">
    <source>
        <dbReference type="PROSITE" id="PS50106"/>
    </source>
</evidence>
<dbReference type="Pfam" id="PF17820">
    <property type="entry name" value="PDZ_6"/>
    <property type="match status" value="1"/>
</dbReference>
<evidence type="ECO:0000256" key="10">
    <source>
        <dbReference type="ARBA" id="ARBA00022801"/>
    </source>
</evidence>
<dbReference type="PROSITE" id="PS50106">
    <property type="entry name" value="PDZ"/>
    <property type="match status" value="2"/>
</dbReference>
<keyword evidence="9" id="KW-0574">Periplasm</keyword>
<dbReference type="Pfam" id="PF13180">
    <property type="entry name" value="PDZ_2"/>
    <property type="match status" value="1"/>
</dbReference>
<name>A0ABP8HBZ3_9BURK</name>
<keyword evidence="11" id="KW-0720">Serine protease</keyword>
<feature type="domain" description="PDZ" evidence="15">
    <location>
        <begin position="391"/>
        <end position="467"/>
    </location>
</feature>
<evidence type="ECO:0000256" key="1">
    <source>
        <dbReference type="ARBA" id="ARBA00001772"/>
    </source>
</evidence>
<evidence type="ECO:0000256" key="8">
    <source>
        <dbReference type="ARBA" id="ARBA00022737"/>
    </source>
</evidence>
<evidence type="ECO:0000313" key="17">
    <source>
        <dbReference type="Proteomes" id="UP001501671"/>
    </source>
</evidence>